<dbReference type="EMBL" id="VDEP01000173">
    <property type="protein sequence ID" value="KAA1126136.1"/>
    <property type="molecule type" value="Genomic_DNA"/>
</dbReference>
<keyword evidence="3" id="KW-1185">Reference proteome</keyword>
<dbReference type="OrthoDB" id="2511518at2759"/>
<dbReference type="AlphaFoldDB" id="A0A5B0PAL9"/>
<gene>
    <name evidence="1" type="ORF">PGT21_015953</name>
    <name evidence="2" type="ORF">PGTUg99_026619</name>
</gene>
<name>A0A5B0PAL9_PUCGR</name>
<organism evidence="1 3">
    <name type="scientific">Puccinia graminis f. sp. tritici</name>
    <dbReference type="NCBI Taxonomy" id="56615"/>
    <lineage>
        <taxon>Eukaryota</taxon>
        <taxon>Fungi</taxon>
        <taxon>Dikarya</taxon>
        <taxon>Basidiomycota</taxon>
        <taxon>Pucciniomycotina</taxon>
        <taxon>Pucciniomycetes</taxon>
        <taxon>Pucciniales</taxon>
        <taxon>Pucciniaceae</taxon>
        <taxon>Puccinia</taxon>
    </lineage>
</organism>
<evidence type="ECO:0000313" key="2">
    <source>
        <dbReference type="EMBL" id="KAA1126136.1"/>
    </source>
</evidence>
<dbReference type="EMBL" id="VSWC01000066">
    <property type="protein sequence ID" value="KAA1097644.1"/>
    <property type="molecule type" value="Genomic_DNA"/>
</dbReference>
<evidence type="ECO:0000313" key="4">
    <source>
        <dbReference type="Proteomes" id="UP000325313"/>
    </source>
</evidence>
<dbReference type="Proteomes" id="UP000325313">
    <property type="component" value="Unassembled WGS sequence"/>
</dbReference>
<comment type="caution">
    <text evidence="1">The sequence shown here is derived from an EMBL/GenBank/DDBJ whole genome shotgun (WGS) entry which is preliminary data.</text>
</comment>
<protein>
    <submittedName>
        <fullName evidence="1">Uncharacterized protein</fullName>
    </submittedName>
</protein>
<accession>A0A5B0PAL9</accession>
<proteinExistence type="predicted"/>
<evidence type="ECO:0000313" key="1">
    <source>
        <dbReference type="EMBL" id="KAA1097644.1"/>
    </source>
</evidence>
<sequence>MKSSVYTSGKWTTGPGQTTINVTCAYHENFVLSRGGPQSYSGKITKMDNTSVLSFELADVETTGDVDQGGGRAPGVTVDGVGSIVHSWKKEVEDGANSVTSFVVVQHDVNVSQPVPNVFIF</sequence>
<dbReference type="Proteomes" id="UP000324748">
    <property type="component" value="Unassembled WGS sequence"/>
</dbReference>
<reference evidence="3 4" key="1">
    <citation type="submission" date="2019-05" db="EMBL/GenBank/DDBJ databases">
        <title>Emergence of the Ug99 lineage of the wheat stem rust pathogen through somatic hybridization.</title>
        <authorList>
            <person name="Li F."/>
            <person name="Upadhyaya N.M."/>
            <person name="Sperschneider J."/>
            <person name="Matny O."/>
            <person name="Nguyen-Phuc H."/>
            <person name="Mago R."/>
            <person name="Raley C."/>
            <person name="Miller M.E."/>
            <person name="Silverstein K.A.T."/>
            <person name="Henningsen E."/>
            <person name="Hirsch C.D."/>
            <person name="Visser B."/>
            <person name="Pretorius Z.A."/>
            <person name="Steffenson B.J."/>
            <person name="Schwessinger B."/>
            <person name="Dodds P.N."/>
            <person name="Figueroa M."/>
        </authorList>
    </citation>
    <scope>NUCLEOTIDE SEQUENCE [LARGE SCALE GENOMIC DNA]</scope>
    <source>
        <strain evidence="1">21-0</strain>
        <strain evidence="2 4">Ug99</strain>
    </source>
</reference>
<evidence type="ECO:0000313" key="3">
    <source>
        <dbReference type="Proteomes" id="UP000324748"/>
    </source>
</evidence>